<evidence type="ECO:0000259" key="1">
    <source>
        <dbReference type="PROSITE" id="PS50943"/>
    </source>
</evidence>
<dbReference type="InterPro" id="IPR001387">
    <property type="entry name" value="Cro/C1-type_HTH"/>
</dbReference>
<dbReference type="PANTHER" id="PTHR35010">
    <property type="entry name" value="BLL4672 PROTEIN-RELATED"/>
    <property type="match status" value="1"/>
</dbReference>
<dbReference type="InterPro" id="IPR010982">
    <property type="entry name" value="Lambda_DNA-bd_dom_sf"/>
</dbReference>
<evidence type="ECO:0000313" key="2">
    <source>
        <dbReference type="EMBL" id="NYG00799.1"/>
    </source>
</evidence>
<feature type="domain" description="HTH cro/C1-type" evidence="1">
    <location>
        <begin position="34"/>
        <end position="81"/>
    </location>
</feature>
<evidence type="ECO:0000313" key="3">
    <source>
        <dbReference type="Proteomes" id="UP000549695"/>
    </source>
</evidence>
<accession>A0A852VXD6</accession>
<protein>
    <submittedName>
        <fullName evidence="2">Transcriptional regulator with XRE-family HTH domain</fullName>
    </submittedName>
</protein>
<comment type="caution">
    <text evidence="2">The sequence shown here is derived from an EMBL/GenBank/DDBJ whole genome shotgun (WGS) entry which is preliminary data.</text>
</comment>
<gene>
    <name evidence="2" type="ORF">HDA37_001084</name>
</gene>
<dbReference type="PROSITE" id="PS50943">
    <property type="entry name" value="HTH_CROC1"/>
    <property type="match status" value="1"/>
</dbReference>
<dbReference type="SMART" id="SM00530">
    <property type="entry name" value="HTH_XRE"/>
    <property type="match status" value="1"/>
</dbReference>
<dbReference type="RefSeq" id="WP_073573984.1">
    <property type="nucleotide sequence ID" value="NZ_BAAAJZ010000008.1"/>
</dbReference>
<dbReference type="Pfam" id="PF17765">
    <property type="entry name" value="MLTR_LBD"/>
    <property type="match status" value="1"/>
</dbReference>
<dbReference type="Pfam" id="PF13560">
    <property type="entry name" value="HTH_31"/>
    <property type="match status" value="1"/>
</dbReference>
<dbReference type="AlphaFoldDB" id="A0A852VXD6"/>
<dbReference type="Gene3D" id="3.30.450.180">
    <property type="match status" value="1"/>
</dbReference>
<dbReference type="EMBL" id="JACCCZ010000001">
    <property type="protein sequence ID" value="NYG00799.1"/>
    <property type="molecule type" value="Genomic_DNA"/>
</dbReference>
<dbReference type="GO" id="GO:0003677">
    <property type="term" value="F:DNA binding"/>
    <property type="evidence" value="ECO:0007669"/>
    <property type="project" value="InterPro"/>
</dbReference>
<keyword evidence="3" id="KW-1185">Reference proteome</keyword>
<dbReference type="CDD" id="cd00093">
    <property type="entry name" value="HTH_XRE"/>
    <property type="match status" value="1"/>
</dbReference>
<organism evidence="2 3">
    <name type="scientific">Pseudonocardia alni</name>
    <name type="common">Amycolata alni</name>
    <dbReference type="NCBI Taxonomy" id="33907"/>
    <lineage>
        <taxon>Bacteria</taxon>
        <taxon>Bacillati</taxon>
        <taxon>Actinomycetota</taxon>
        <taxon>Actinomycetes</taxon>
        <taxon>Pseudonocardiales</taxon>
        <taxon>Pseudonocardiaceae</taxon>
        <taxon>Pseudonocardia</taxon>
    </lineage>
</organism>
<dbReference type="PANTHER" id="PTHR35010:SF2">
    <property type="entry name" value="BLL4672 PROTEIN"/>
    <property type="match status" value="1"/>
</dbReference>
<dbReference type="Proteomes" id="UP000549695">
    <property type="component" value="Unassembled WGS sequence"/>
</dbReference>
<name>A0A852VXD6_PSEA5</name>
<proteinExistence type="predicted"/>
<dbReference type="InterPro" id="IPR041413">
    <property type="entry name" value="MLTR_LBD"/>
</dbReference>
<sequence length="271" mass="29256">MVATPLGEYLRTRRARVTPDAVGLVAAGARRVPGLRREEVALLAGMSADYYVRLEQGRERNPSAQVLEALAAVLRLDDDARMHLFRLAGAAPRPRAPIADERLDPQLAALLDSWPGRPAIVLGRAYDVLGANRLGAALGFAPGTNLVEKVFEDPASRTFYADWTAAAANTVAGFRVLHGQAPDDPRVRQVLTAVLDRSPEFAEHWARHDARGKGAEHKRLVHPDVGALDLQLQSFDVRSAPGQQLVVYGCEPGSETADRLELLGIAAASRA</sequence>
<dbReference type="GeneID" id="98050894"/>
<dbReference type="Gene3D" id="1.10.260.40">
    <property type="entry name" value="lambda repressor-like DNA-binding domains"/>
    <property type="match status" value="1"/>
</dbReference>
<dbReference type="SUPFAM" id="SSF47413">
    <property type="entry name" value="lambda repressor-like DNA-binding domains"/>
    <property type="match status" value="1"/>
</dbReference>
<reference evidence="2 3" key="1">
    <citation type="submission" date="2020-07" db="EMBL/GenBank/DDBJ databases">
        <title>Sequencing the genomes of 1000 actinobacteria strains.</title>
        <authorList>
            <person name="Klenk H.-P."/>
        </authorList>
    </citation>
    <scope>NUCLEOTIDE SEQUENCE [LARGE SCALE GENOMIC DNA]</scope>
    <source>
        <strain evidence="2 3">DSM 44749</strain>
    </source>
</reference>